<feature type="region of interest" description="Disordered" evidence="1">
    <location>
        <begin position="90"/>
        <end position="161"/>
    </location>
</feature>
<comment type="caution">
    <text evidence="2">The sequence shown here is derived from an EMBL/GenBank/DDBJ whole genome shotgun (WGS) entry which is preliminary data.</text>
</comment>
<accession>A0ABD3BF67</accession>
<dbReference type="EMBL" id="JAVIJP010000099">
    <property type="protein sequence ID" value="KAL3615922.1"/>
    <property type="molecule type" value="Genomic_DNA"/>
</dbReference>
<proteinExistence type="predicted"/>
<gene>
    <name evidence="2" type="ORF">CASFOL_040216</name>
</gene>
<organism evidence="2 3">
    <name type="scientific">Castilleja foliolosa</name>
    <dbReference type="NCBI Taxonomy" id="1961234"/>
    <lineage>
        <taxon>Eukaryota</taxon>
        <taxon>Viridiplantae</taxon>
        <taxon>Streptophyta</taxon>
        <taxon>Embryophyta</taxon>
        <taxon>Tracheophyta</taxon>
        <taxon>Spermatophyta</taxon>
        <taxon>Magnoliopsida</taxon>
        <taxon>eudicotyledons</taxon>
        <taxon>Gunneridae</taxon>
        <taxon>Pentapetalae</taxon>
        <taxon>asterids</taxon>
        <taxon>lamiids</taxon>
        <taxon>Lamiales</taxon>
        <taxon>Orobanchaceae</taxon>
        <taxon>Pedicularideae</taxon>
        <taxon>Castillejinae</taxon>
        <taxon>Castilleja</taxon>
    </lineage>
</organism>
<sequence>MADKSSSSGKKPIPSYRAMSLQEEHQMFTASVATPRSSETRDPAPAPSLEMVVYEPTPMPYAQIFPGQPGNPIDPDNLPTVIPTSVLREIVNRPMPTKRSRRPRNIAPGEIPPAIPRSQSGPRRPTPLEQMNLVDEENIQSDSDDDDYQPPTSAKAPSFLPDLSPEELESIAAAVTPSAAATLVGEILAPADVSTTPVDETPTPTALSPPPADEIPVIAAPSNPIIPHTDFFSDENIGASIPEVSEPITPGNIHTAGVSESDDSVDEVTLADMLTSLKKNSKKSPKTSKPLPVAGNAVNIGGEVNLFVRYLKSSTNYFDSGCRVSRGVNIIEKTWTYFVFAFS</sequence>
<protein>
    <submittedName>
        <fullName evidence="2">Uncharacterized protein</fullName>
    </submittedName>
</protein>
<feature type="region of interest" description="Disordered" evidence="1">
    <location>
        <begin position="1"/>
        <end position="22"/>
    </location>
</feature>
<feature type="compositionally biased region" description="Low complexity" evidence="1">
    <location>
        <begin position="1"/>
        <end position="11"/>
    </location>
</feature>
<keyword evidence="3" id="KW-1185">Reference proteome</keyword>
<name>A0ABD3BF67_9LAMI</name>
<feature type="compositionally biased region" description="Acidic residues" evidence="1">
    <location>
        <begin position="134"/>
        <end position="148"/>
    </location>
</feature>
<reference evidence="3" key="1">
    <citation type="journal article" date="2024" name="IScience">
        <title>Strigolactones Initiate the Formation of Haustorium-like Structures in Castilleja.</title>
        <authorList>
            <person name="Buerger M."/>
            <person name="Peterson D."/>
            <person name="Chory J."/>
        </authorList>
    </citation>
    <scope>NUCLEOTIDE SEQUENCE [LARGE SCALE GENOMIC DNA]</scope>
</reference>
<dbReference type="AlphaFoldDB" id="A0ABD3BF67"/>
<evidence type="ECO:0000313" key="2">
    <source>
        <dbReference type="EMBL" id="KAL3615922.1"/>
    </source>
</evidence>
<dbReference type="Proteomes" id="UP001632038">
    <property type="component" value="Unassembled WGS sequence"/>
</dbReference>
<evidence type="ECO:0000313" key="3">
    <source>
        <dbReference type="Proteomes" id="UP001632038"/>
    </source>
</evidence>
<evidence type="ECO:0000256" key="1">
    <source>
        <dbReference type="SAM" id="MobiDB-lite"/>
    </source>
</evidence>